<keyword evidence="1" id="KW-0378">Hydrolase</keyword>
<dbReference type="InterPro" id="IPR052016">
    <property type="entry name" value="Bact_Sigma-Reg"/>
</dbReference>
<protein>
    <submittedName>
        <fullName evidence="4">Serine/threonine-protein phosphatase</fullName>
    </submittedName>
</protein>
<dbReference type="AlphaFoldDB" id="A0AAX1N777"/>
<dbReference type="Proteomes" id="UP000678679">
    <property type="component" value="Chromosome 1"/>
</dbReference>
<evidence type="ECO:0000256" key="1">
    <source>
        <dbReference type="ARBA" id="ARBA00022801"/>
    </source>
</evidence>
<evidence type="ECO:0000313" key="4">
    <source>
        <dbReference type="EMBL" id="QWG03404.1"/>
    </source>
</evidence>
<gene>
    <name evidence="4" type="ORF">KMW28_07415</name>
</gene>
<keyword evidence="5" id="KW-1185">Reference proteome</keyword>
<name>A0AAX1N777_9BACT</name>
<sequence>MFKRVQNNIFSFFFSVVIVTFLVLVGLLNTLISNFEDNAVRERLHDVGLALKDFIIRDFEEKESIAVTLSKTITDEEIAPLYAKLKSTEGKEYSTKELQYNFDRIYLDYGKKYKGKFNEGDLSKFLIEANFEKSGIPYMLWMNNKKNKNEKPYLSFRTLTNVLNQFGKVIDASEVLLVSVEKGIVLGSNNNESEIGQTVYKKLFSEKDIQEMVLMVNEGKRDFYWLDVSNSKINLGNTRCYLATKIGKNKKYVMLFSFDTNKWHFNKSVEEHSTDVFLTGLDGLMRTNSYMFKKNPSAIWLRMSQEGYNLDELEAAKSKKSIIGFQKVDQKILDSIKKYDDSILEAKSVNGIHVLANAVALKRPGLDWYVVVEWSRAVAFAEWDNLRVYINSVLAIVAVFFLLGILYGGKRLSSLIFAFKSALADLVKNPKLFMSNSHKYRHVSSDMMQQLEIISEEIIKLYDHNDKLQNDVKLANIHMKKMNVTIDNQTVDQKKLHREKENVSKDLKEYKHKYTKGIHSLQNILQTSLFDDNLNVANTSGHFLISKKKSEISGDFVWVCERESRVFFVVGDTGKTDLQGALLRIVLSDLFTEIVKVKKISSPDRILEYLHKLLYDLIIRGEEIFDKELCMSVCVWDRQKQMIEFAGANQSLFVTRDENYEEFIGDENGVGGIGNESQLKFQNHYIPLNRVKVCYIYLFTDGIINQRNADNVAFSKNRLKELIIDVQIEGIDKQEEYIKKTLEEWKGDMPQEDDLSLMSIKVI</sequence>
<accession>A0AAX1N777</accession>
<dbReference type="KEGG" id="fya:KMW28_07415"/>
<proteinExistence type="predicted"/>
<dbReference type="PANTHER" id="PTHR43156">
    <property type="entry name" value="STAGE II SPORULATION PROTEIN E-RELATED"/>
    <property type="match status" value="1"/>
</dbReference>
<keyword evidence="2" id="KW-0472">Membrane</keyword>
<feature type="domain" description="PPM-type phosphatase" evidence="3">
    <location>
        <begin position="563"/>
        <end position="762"/>
    </location>
</feature>
<keyword evidence="2" id="KW-0812">Transmembrane</keyword>
<keyword evidence="2" id="KW-1133">Transmembrane helix</keyword>
<dbReference type="Gene3D" id="3.60.40.10">
    <property type="entry name" value="PPM-type phosphatase domain"/>
    <property type="match status" value="1"/>
</dbReference>
<dbReference type="RefSeq" id="WP_169663951.1">
    <property type="nucleotide sequence ID" value="NZ_CP076132.1"/>
</dbReference>
<dbReference type="GO" id="GO:0016791">
    <property type="term" value="F:phosphatase activity"/>
    <property type="evidence" value="ECO:0007669"/>
    <property type="project" value="TreeGrafter"/>
</dbReference>
<evidence type="ECO:0000259" key="3">
    <source>
        <dbReference type="Pfam" id="PF07228"/>
    </source>
</evidence>
<dbReference type="InterPro" id="IPR036457">
    <property type="entry name" value="PPM-type-like_dom_sf"/>
</dbReference>
<dbReference type="Pfam" id="PF07228">
    <property type="entry name" value="SpoIIE"/>
    <property type="match status" value="1"/>
</dbReference>
<feature type="transmembrane region" description="Helical" evidence="2">
    <location>
        <begin position="12"/>
        <end position="32"/>
    </location>
</feature>
<reference evidence="4 5" key="1">
    <citation type="submission" date="2021-05" db="EMBL/GenBank/DDBJ databases">
        <title>Comparative genomic studies on the polysaccharide-degrading batcterial strains of the Flammeovirga genus.</title>
        <authorList>
            <person name="Zewei F."/>
            <person name="Zheng Z."/>
            <person name="Yu L."/>
            <person name="Ruyue G."/>
            <person name="Yanhong M."/>
            <person name="Yuanyuan C."/>
            <person name="Jingyan G."/>
            <person name="Wenjun H."/>
        </authorList>
    </citation>
    <scope>NUCLEOTIDE SEQUENCE [LARGE SCALE GENOMIC DNA]</scope>
    <source>
        <strain evidence="4 5">NBRC:100898</strain>
    </source>
</reference>
<evidence type="ECO:0000256" key="2">
    <source>
        <dbReference type="SAM" id="Phobius"/>
    </source>
</evidence>
<feature type="transmembrane region" description="Helical" evidence="2">
    <location>
        <begin position="388"/>
        <end position="407"/>
    </location>
</feature>
<dbReference type="InterPro" id="IPR001932">
    <property type="entry name" value="PPM-type_phosphatase-like_dom"/>
</dbReference>
<evidence type="ECO:0000313" key="5">
    <source>
        <dbReference type="Proteomes" id="UP000678679"/>
    </source>
</evidence>
<dbReference type="PANTHER" id="PTHR43156:SF9">
    <property type="entry name" value="HAMP DOMAIN-CONTAINING PROTEIN"/>
    <property type="match status" value="1"/>
</dbReference>
<organism evidence="4 5">
    <name type="scientific">Flammeovirga yaeyamensis</name>
    <dbReference type="NCBI Taxonomy" id="367791"/>
    <lineage>
        <taxon>Bacteria</taxon>
        <taxon>Pseudomonadati</taxon>
        <taxon>Bacteroidota</taxon>
        <taxon>Cytophagia</taxon>
        <taxon>Cytophagales</taxon>
        <taxon>Flammeovirgaceae</taxon>
        <taxon>Flammeovirga</taxon>
    </lineage>
</organism>
<dbReference type="EMBL" id="CP076132">
    <property type="protein sequence ID" value="QWG03404.1"/>
    <property type="molecule type" value="Genomic_DNA"/>
</dbReference>